<name>A0A383E6W3_9ZZZZ</name>
<dbReference type="AlphaFoldDB" id="A0A383E6W3"/>
<reference evidence="1" key="1">
    <citation type="submission" date="2018-05" db="EMBL/GenBank/DDBJ databases">
        <authorList>
            <person name="Lanie J.A."/>
            <person name="Ng W.-L."/>
            <person name="Kazmierczak K.M."/>
            <person name="Andrzejewski T.M."/>
            <person name="Davidsen T.M."/>
            <person name="Wayne K.J."/>
            <person name="Tettelin H."/>
            <person name="Glass J.I."/>
            <person name="Rusch D."/>
            <person name="Podicherti R."/>
            <person name="Tsui H.-C.T."/>
            <person name="Winkler M.E."/>
        </authorList>
    </citation>
    <scope>NUCLEOTIDE SEQUENCE</scope>
</reference>
<protein>
    <submittedName>
        <fullName evidence="1">Uncharacterized protein</fullName>
    </submittedName>
</protein>
<dbReference type="Pfam" id="PF06776">
    <property type="entry name" value="IalB"/>
    <property type="match status" value="1"/>
</dbReference>
<dbReference type="InterPro" id="IPR010642">
    <property type="entry name" value="Invasion_prot_B"/>
</dbReference>
<evidence type="ECO:0000313" key="1">
    <source>
        <dbReference type="EMBL" id="SVE52556.1"/>
    </source>
</evidence>
<proteinExistence type="predicted"/>
<accession>A0A383E6W3</accession>
<gene>
    <name evidence="1" type="ORF">METZ01_LOCUS505410</name>
</gene>
<sequence length="157" mass="17857">MKKILLTITTIFFVMITKNLLSLEKGEWTFVKDDDWCYIGSLPLKSDLPETKKRGDNYILVYKILGSDENIVQVEAGYKYNLNKDIAVKIDNTFFSFYSTEDSSETAWTNDDDKVIYAMKKGLELVLSGESSRGTITNDTYTLKGFTAAINKLNKDC</sequence>
<dbReference type="EMBL" id="UINC01223380">
    <property type="protein sequence ID" value="SVE52556.1"/>
    <property type="molecule type" value="Genomic_DNA"/>
</dbReference>
<organism evidence="1">
    <name type="scientific">marine metagenome</name>
    <dbReference type="NCBI Taxonomy" id="408172"/>
    <lineage>
        <taxon>unclassified sequences</taxon>
        <taxon>metagenomes</taxon>
        <taxon>ecological metagenomes</taxon>
    </lineage>
</organism>